<feature type="binding site" evidence="18">
    <location>
        <position position="196"/>
    </location>
    <ligand>
        <name>Ca(2+)</name>
        <dbReference type="ChEBI" id="CHEBI:29108"/>
        <label>2</label>
    </ligand>
</feature>
<keyword evidence="13" id="KW-0177">Collagen degradation</keyword>
<evidence type="ECO:0000256" key="22">
    <source>
        <dbReference type="PROSITE-ProRule" id="PRU01011"/>
    </source>
</evidence>
<proteinExistence type="inferred from homology"/>
<organism evidence="24 25">
    <name type="scientific">Cavia porcellus</name>
    <name type="common">Guinea pig</name>
    <dbReference type="NCBI Taxonomy" id="10141"/>
    <lineage>
        <taxon>Eukaryota</taxon>
        <taxon>Metazoa</taxon>
        <taxon>Chordata</taxon>
        <taxon>Craniata</taxon>
        <taxon>Vertebrata</taxon>
        <taxon>Euteleostomi</taxon>
        <taxon>Mammalia</taxon>
        <taxon>Eutheria</taxon>
        <taxon>Euarchontoglires</taxon>
        <taxon>Glires</taxon>
        <taxon>Rodentia</taxon>
        <taxon>Hystricomorpha</taxon>
        <taxon>Caviidae</taxon>
        <taxon>Cavia</taxon>
    </lineage>
</organism>
<evidence type="ECO:0000256" key="2">
    <source>
        <dbReference type="ARBA" id="ARBA00010370"/>
    </source>
</evidence>
<feature type="binding site" evidence="18">
    <location>
        <position position="339"/>
    </location>
    <ligand>
        <name>Ca(2+)</name>
        <dbReference type="ChEBI" id="CHEBI:29108"/>
        <label>5</label>
    </ligand>
</feature>
<evidence type="ECO:0000256" key="5">
    <source>
        <dbReference type="ARBA" id="ARBA00022670"/>
    </source>
</evidence>
<feature type="binding site" evidence="18">
    <location>
        <position position="205"/>
    </location>
    <ligand>
        <name>Ca(2+)</name>
        <dbReference type="ChEBI" id="CHEBI:29108"/>
        <label>3</label>
    </ligand>
</feature>
<keyword evidence="8" id="KW-0677">Repeat</keyword>
<feature type="binding site" evidence="18">
    <location>
        <position position="244"/>
    </location>
    <ligand>
        <name>Zn(2+)</name>
        <dbReference type="ChEBI" id="CHEBI:29105"/>
        <label>2</label>
        <note>catalytic</note>
    </ligand>
</feature>
<dbReference type="VEuPathDB" id="HostDB:ENSCPOG00000006548"/>
<evidence type="ECO:0000256" key="3">
    <source>
        <dbReference type="ARBA" id="ARBA00022525"/>
    </source>
</evidence>
<dbReference type="InterPro" id="IPR036365">
    <property type="entry name" value="PGBD-like_sf"/>
</dbReference>
<dbReference type="GO" id="GO:0031334">
    <property type="term" value="P:positive regulation of protein-containing complex assembly"/>
    <property type="evidence" value="ECO:0007669"/>
    <property type="project" value="Ensembl"/>
</dbReference>
<dbReference type="SUPFAM" id="SSF55486">
    <property type="entry name" value="Metalloproteases ('zincins'), catalytic domain"/>
    <property type="match status" value="1"/>
</dbReference>
<evidence type="ECO:0000256" key="8">
    <source>
        <dbReference type="ARBA" id="ARBA00022737"/>
    </source>
</evidence>
<feature type="active site" evidence="16">
    <location>
        <position position="227"/>
    </location>
</feature>
<reference evidence="24" key="2">
    <citation type="submission" date="2025-08" db="UniProtKB">
        <authorList>
            <consortium name="Ensembl"/>
        </authorList>
    </citation>
    <scope>IDENTIFICATION</scope>
    <source>
        <strain evidence="24">2N</strain>
    </source>
</reference>
<dbReference type="InterPro" id="IPR006026">
    <property type="entry name" value="Peptidase_Metallo"/>
</dbReference>
<reference evidence="24" key="3">
    <citation type="submission" date="2025-09" db="UniProtKB">
        <authorList>
            <consortium name="Ensembl"/>
        </authorList>
    </citation>
    <scope>IDENTIFICATION</scope>
    <source>
        <strain evidence="24">2N</strain>
    </source>
</reference>
<feature type="binding site" evidence="18">
    <location>
        <position position="187"/>
    </location>
    <ligand>
        <name>Zn(2+)</name>
        <dbReference type="ChEBI" id="CHEBI:29105"/>
        <label>1</label>
    </ligand>
</feature>
<feature type="binding site" evidence="18">
    <location>
        <position position="198"/>
    </location>
    <ligand>
        <name>Ca(2+)</name>
        <dbReference type="ChEBI" id="CHEBI:29108"/>
        <label>2</label>
    </ligand>
</feature>
<dbReference type="GO" id="GO:0031012">
    <property type="term" value="C:extracellular matrix"/>
    <property type="evidence" value="ECO:0007669"/>
    <property type="project" value="InterPro"/>
</dbReference>
<keyword evidence="3" id="KW-0964">Secreted</keyword>
<dbReference type="SMART" id="SM00235">
    <property type="entry name" value="ZnMc"/>
    <property type="match status" value="1"/>
</dbReference>
<feature type="binding site" evidence="17">
    <location>
        <position position="236"/>
    </location>
    <ligand>
        <name>Zn(2+)</name>
        <dbReference type="ChEBI" id="CHEBI:29105"/>
        <label>2</label>
        <note>catalytic</note>
    </ligand>
</feature>
<dbReference type="SMART" id="SM00120">
    <property type="entry name" value="HX"/>
    <property type="match status" value="4"/>
</dbReference>
<keyword evidence="10 17" id="KW-0862">Zinc</keyword>
<evidence type="ECO:0000256" key="20">
    <source>
        <dbReference type="PIRSR" id="PIRSR621190-4"/>
    </source>
</evidence>
<dbReference type="InterPro" id="IPR036375">
    <property type="entry name" value="Hemopexin-like_dom_sf"/>
</dbReference>
<keyword evidence="5" id="KW-0645">Protease</keyword>
<evidence type="ECO:0000256" key="11">
    <source>
        <dbReference type="ARBA" id="ARBA00022837"/>
    </source>
</evidence>
<dbReference type="SUPFAM" id="SSF50923">
    <property type="entry name" value="Hemopexin-like domain"/>
    <property type="match status" value="1"/>
</dbReference>
<feature type="modified residue" description="Phosphotyrosine; by PKDCC" evidence="20">
    <location>
        <position position="368"/>
    </location>
</feature>
<feature type="binding site" evidence="17">
    <location>
        <position position="230"/>
    </location>
    <ligand>
        <name>Zn(2+)</name>
        <dbReference type="ChEBI" id="CHEBI:29105"/>
        <label>2</label>
        <note>catalytic</note>
    </ligand>
</feature>
<dbReference type="GO" id="GO:0004222">
    <property type="term" value="F:metalloendopeptidase activity"/>
    <property type="evidence" value="ECO:0007669"/>
    <property type="project" value="Ensembl"/>
</dbReference>
<feature type="binding site" evidence="18">
    <location>
        <position position="172"/>
    </location>
    <ligand>
        <name>Zn(2+)</name>
        <dbReference type="ChEBI" id="CHEBI:29105"/>
        <label>1</label>
    </ligand>
</feature>
<dbReference type="GO" id="GO:0006508">
    <property type="term" value="P:proteolysis"/>
    <property type="evidence" value="ECO:0007669"/>
    <property type="project" value="UniProtKB-KW"/>
</dbReference>
<evidence type="ECO:0000256" key="19">
    <source>
        <dbReference type="PIRSR" id="PIRSR621190-3"/>
    </source>
</evidence>
<dbReference type="FunCoup" id="H0V812">
    <property type="interactions" value="109"/>
</dbReference>
<dbReference type="STRING" id="10141.ENSCPOP00000005895"/>
<protein>
    <submittedName>
        <fullName evidence="24">Matrix metallopeptidase 1</fullName>
    </submittedName>
</protein>
<feature type="binding site" evidence="18">
    <location>
        <position position="174"/>
    </location>
    <ligand>
        <name>Zn(2+)</name>
        <dbReference type="ChEBI" id="CHEBI:29105"/>
        <label>1</label>
    </ligand>
</feature>
<dbReference type="PIRSF" id="PIRSF001191">
    <property type="entry name" value="Peptidase_M10A_matrix"/>
    <property type="match status" value="1"/>
</dbReference>
<evidence type="ECO:0000256" key="9">
    <source>
        <dbReference type="ARBA" id="ARBA00022801"/>
    </source>
</evidence>
<evidence type="ECO:0000256" key="16">
    <source>
        <dbReference type="PIRSR" id="PIRSR001191-1"/>
    </source>
</evidence>
<evidence type="ECO:0000256" key="6">
    <source>
        <dbReference type="ARBA" id="ARBA00022723"/>
    </source>
</evidence>
<comment type="cofactor">
    <cofactor evidence="18">
        <name>Zn(2+)</name>
        <dbReference type="ChEBI" id="CHEBI:29105"/>
    </cofactor>
    <text evidence="18">Binds 2 Zn(2+) ions per subunit.</text>
</comment>
<evidence type="ECO:0000256" key="10">
    <source>
        <dbReference type="ARBA" id="ARBA00022833"/>
    </source>
</evidence>
<feature type="binding site" evidence="18">
    <location>
        <position position="434"/>
    </location>
    <ligand>
        <name>Ca(2+)</name>
        <dbReference type="ChEBI" id="CHEBI:29108"/>
        <label>4</label>
    </ligand>
</feature>
<dbReference type="OMA" id="LHGYPKD"/>
<feature type="short sequence motif" description="Cysteine switch" evidence="21">
    <location>
        <begin position="94"/>
        <end position="101"/>
    </location>
</feature>
<feature type="repeat" description="Hemopexin" evidence="22">
    <location>
        <begin position="283"/>
        <end position="332"/>
    </location>
</feature>
<dbReference type="PRINTS" id="PR00138">
    <property type="entry name" value="MATRIXIN"/>
</dbReference>
<dbReference type="AlphaFoldDB" id="H0V812"/>
<dbReference type="Pfam" id="PF01471">
    <property type="entry name" value="PG_binding_1"/>
    <property type="match status" value="1"/>
</dbReference>
<keyword evidence="14" id="KW-0865">Zymogen</keyword>
<feature type="binding site" description="in inhibited form" evidence="18">
    <location>
        <position position="96"/>
    </location>
    <ligand>
        <name>Zn(2+)</name>
        <dbReference type="ChEBI" id="CHEBI:29105"/>
        <label>2</label>
        <note>catalytic</note>
    </ligand>
</feature>
<dbReference type="Gene3D" id="2.110.10.10">
    <property type="entry name" value="Hemopexin-like domain"/>
    <property type="match status" value="1"/>
</dbReference>
<dbReference type="PANTHER" id="PTHR10201">
    <property type="entry name" value="MATRIX METALLOPROTEINASE"/>
    <property type="match status" value="1"/>
</dbReference>
<dbReference type="GO" id="GO:0030198">
    <property type="term" value="P:extracellular matrix organization"/>
    <property type="evidence" value="ECO:0007669"/>
    <property type="project" value="TreeGrafter"/>
</dbReference>
<evidence type="ECO:0000256" key="21">
    <source>
        <dbReference type="PIRSR" id="PIRSR621190-5"/>
    </source>
</evidence>
<dbReference type="CDD" id="cd00094">
    <property type="entry name" value="HX"/>
    <property type="match status" value="1"/>
</dbReference>
<keyword evidence="7" id="KW-0732">Signal</keyword>
<evidence type="ECO:0000256" key="14">
    <source>
        <dbReference type="ARBA" id="ARBA00023145"/>
    </source>
</evidence>
<evidence type="ECO:0000256" key="17">
    <source>
        <dbReference type="PIRSR" id="PIRSR001191-2"/>
    </source>
</evidence>
<dbReference type="PANTHER" id="PTHR10201:SF151">
    <property type="entry name" value="INTERSTITIAL COLLAGENASE"/>
    <property type="match status" value="1"/>
</dbReference>
<dbReference type="GO" id="GO:0030574">
    <property type="term" value="P:collagen catabolic process"/>
    <property type="evidence" value="ECO:0007669"/>
    <property type="project" value="UniProtKB-KW"/>
</dbReference>
<dbReference type="GO" id="GO:0071492">
    <property type="term" value="P:cellular response to UV-A"/>
    <property type="evidence" value="ECO:0007669"/>
    <property type="project" value="Ensembl"/>
</dbReference>
<feature type="repeat" description="Hemopexin" evidence="22">
    <location>
        <begin position="382"/>
        <end position="430"/>
    </location>
</feature>
<dbReference type="PROSITE" id="PS00546">
    <property type="entry name" value="CYSTEINE_SWITCH"/>
    <property type="match status" value="1"/>
</dbReference>
<dbReference type="InParanoid" id="H0V812"/>
<dbReference type="GeneTree" id="ENSGT00940000154907"/>
<dbReference type="PROSITE" id="PS51642">
    <property type="entry name" value="HEMOPEXIN_2"/>
    <property type="match status" value="3"/>
</dbReference>
<dbReference type="SUPFAM" id="SSF47090">
    <property type="entry name" value="PGBD-like"/>
    <property type="match status" value="1"/>
</dbReference>
<keyword evidence="15 19" id="KW-1015">Disulfide bond</keyword>
<evidence type="ECO:0000313" key="24">
    <source>
        <dbReference type="Ensembl" id="ENSCPOP00000005895.3"/>
    </source>
</evidence>
<feature type="binding site" evidence="18">
    <location>
        <position position="200"/>
    </location>
    <ligand>
        <name>Zn(2+)</name>
        <dbReference type="ChEBI" id="CHEBI:29105"/>
        <label>1</label>
    </ligand>
</feature>
<dbReference type="InterPro" id="IPR001818">
    <property type="entry name" value="Pept_M10_metallopeptidase"/>
</dbReference>
<comment type="cofactor">
    <cofactor evidence="18">
        <name>Ca(2+)</name>
        <dbReference type="ChEBI" id="CHEBI:29108"/>
    </cofactor>
    <text evidence="18">Can bind about 5 Ca(2+) ions per subunit.</text>
</comment>
<sequence>MESACSVFGCCCCCCSGMWGSHGFPAIQEIQEEDAELVEKYLENYYNLNKDTQAGKQRRSINSQVEQLEQMQKFFGLEVTGRPDKKTLNVMKQPRCGVPDVASFTTMPGNPVWEMKNLTYRIVNYTPLLPKSVVEKAFRKAFQIWSEVSALTFTRISQGEADIMITFIRGEHGDNNPFDGPGNKLAHAFGPGPRLGGDVHFDLDETWTNESWIEDFKFNLYYSAAHEFGHSLGLGHSSDIASLMYPIYQYSGQVLLGQDDVDGIQELYGPPKKPINKKFLTTPQACDGNFTFNAVTTVRGEVMFFKERFYLRPLYQDKYQEVNLISVFWPHLSGGFDAAYEFEEDDKILFFKGHKYWAVQNLKALFGYPKDIYQSFGFPRTVTKIDAAASDVYTGKTYFFVANKYWRYDEKKKSMDEGYPKITAQDFPGINKVDAAFCKNGLFHLFHGTKHYEYNPITKQVTTGKINSLFNC</sequence>
<dbReference type="InterPro" id="IPR000585">
    <property type="entry name" value="Hemopexin-like_dom"/>
</dbReference>
<keyword evidence="9" id="KW-0378">Hydrolase</keyword>
<feature type="binding site" evidence="18">
    <location>
        <position position="205"/>
    </location>
    <ligand>
        <name>Ca(2+)</name>
        <dbReference type="ChEBI" id="CHEBI:29108"/>
        <label>1</label>
    </ligand>
</feature>
<gene>
    <name evidence="24" type="primary">MMP1</name>
</gene>
<evidence type="ECO:0000256" key="7">
    <source>
        <dbReference type="ARBA" id="ARBA00022729"/>
    </source>
</evidence>
<dbReference type="Pfam" id="PF00045">
    <property type="entry name" value="Hemopexin"/>
    <property type="match status" value="3"/>
</dbReference>
<dbReference type="HOGENOM" id="CLU_015489_6_0_1"/>
<feature type="binding site" evidence="18">
    <location>
        <position position="388"/>
    </location>
    <ligand>
        <name>Ca(2+)</name>
        <dbReference type="ChEBI" id="CHEBI:29108"/>
        <label>5</label>
    </ligand>
</feature>
<feature type="binding site" evidence="18">
    <location>
        <position position="202"/>
    </location>
    <ligand>
        <name>Ca(2+)</name>
        <dbReference type="ChEBI" id="CHEBI:29108"/>
        <label>3</label>
    </ligand>
</feature>
<keyword evidence="25" id="KW-1185">Reference proteome</keyword>
<dbReference type="InterPro" id="IPR033739">
    <property type="entry name" value="M10A_MMP"/>
</dbReference>
<feature type="binding site" evidence="18">
    <location>
        <position position="162"/>
    </location>
    <ligand>
        <name>Ca(2+)</name>
        <dbReference type="ChEBI" id="CHEBI:29108"/>
        <label>2</label>
    </ligand>
</feature>
<evidence type="ECO:0000313" key="25">
    <source>
        <dbReference type="Proteomes" id="UP000005447"/>
    </source>
</evidence>
<feature type="binding site" evidence="18">
    <location>
        <position position="179"/>
    </location>
    <ligand>
        <name>Ca(2+)</name>
        <dbReference type="ChEBI" id="CHEBI:29108"/>
        <label>3</label>
    </ligand>
</feature>
<feature type="binding site" evidence="18">
    <location>
        <position position="180"/>
    </location>
    <ligand>
        <name>Ca(2+)</name>
        <dbReference type="ChEBI" id="CHEBI:29108"/>
        <label>3</label>
    </ligand>
</feature>
<dbReference type="InterPro" id="IPR002477">
    <property type="entry name" value="Peptidoglycan-bd-like"/>
</dbReference>
<dbReference type="Proteomes" id="UP000005447">
    <property type="component" value="Unassembled WGS sequence"/>
</dbReference>
<dbReference type="CDD" id="cd04278">
    <property type="entry name" value="ZnMc_MMP"/>
    <property type="match status" value="1"/>
</dbReference>
<feature type="binding site" evidence="18">
    <location>
        <position position="337"/>
    </location>
    <ligand>
        <name>Ca(2+)</name>
        <dbReference type="ChEBI" id="CHEBI:29108"/>
        <label>4</label>
    </ligand>
</feature>
<dbReference type="InterPro" id="IPR018487">
    <property type="entry name" value="Hemopexin-like_repeat"/>
</dbReference>
<dbReference type="GO" id="GO:0008270">
    <property type="term" value="F:zinc ion binding"/>
    <property type="evidence" value="ECO:0007669"/>
    <property type="project" value="InterPro"/>
</dbReference>
<dbReference type="InterPro" id="IPR021158">
    <property type="entry name" value="Pept_M10A_Zn_BS"/>
</dbReference>
<feature type="binding site" evidence="17">
    <location>
        <position position="226"/>
    </location>
    <ligand>
        <name>Zn(2+)</name>
        <dbReference type="ChEBI" id="CHEBI:29105"/>
        <label>2</label>
        <note>catalytic</note>
    </ligand>
</feature>
<comment type="similarity">
    <text evidence="2">Belongs to the peptidase M10A family.</text>
</comment>
<evidence type="ECO:0000256" key="12">
    <source>
        <dbReference type="ARBA" id="ARBA00023049"/>
    </source>
</evidence>
<evidence type="ECO:0000256" key="13">
    <source>
        <dbReference type="ARBA" id="ARBA00023105"/>
    </source>
</evidence>
<keyword evidence="12" id="KW-0482">Metalloprotease</keyword>
<accession>H0V812</accession>
<evidence type="ECO:0000256" key="15">
    <source>
        <dbReference type="ARBA" id="ARBA00023157"/>
    </source>
</evidence>
<keyword evidence="11 18" id="KW-0106">Calcium</keyword>
<dbReference type="Gene3D" id="3.40.390.10">
    <property type="entry name" value="Collagenase (Catalytic Domain)"/>
    <property type="match status" value="1"/>
</dbReference>
<evidence type="ECO:0000259" key="23">
    <source>
        <dbReference type="SMART" id="SM00235"/>
    </source>
</evidence>
<feature type="domain" description="Peptidase metallopeptidase" evidence="23">
    <location>
        <begin position="109"/>
        <end position="270"/>
    </location>
</feature>
<evidence type="ECO:0000256" key="4">
    <source>
        <dbReference type="ARBA" id="ARBA00022530"/>
    </source>
</evidence>
<comment type="subcellular location">
    <subcellularLocation>
        <location evidence="1">Secreted</location>
        <location evidence="1">Extracellular space</location>
        <location evidence="1">Extracellular matrix</location>
    </subcellularLocation>
</comment>
<feature type="repeat" description="Hemopexin" evidence="22">
    <location>
        <begin position="333"/>
        <end position="379"/>
    </location>
</feature>
<evidence type="ECO:0000256" key="1">
    <source>
        <dbReference type="ARBA" id="ARBA00004498"/>
    </source>
</evidence>
<feature type="disulfide bond" evidence="19">
    <location>
        <begin position="286"/>
        <end position="472"/>
    </location>
</feature>
<dbReference type="InterPro" id="IPR024079">
    <property type="entry name" value="MetalloPept_cat_dom_sf"/>
</dbReference>
<reference evidence="25" key="1">
    <citation type="journal article" date="2011" name="Nature">
        <title>A high-resolution map of human evolutionary constraint using 29 mammals.</title>
        <authorList>
            <person name="Lindblad-Toh K."/>
            <person name="Garber M."/>
            <person name="Zuk O."/>
            <person name="Lin M.F."/>
            <person name="Parker B.J."/>
            <person name="Washietl S."/>
            <person name="Kheradpour P."/>
            <person name="Ernst J."/>
            <person name="Jordan G."/>
            <person name="Mauceli E."/>
            <person name="Ward L.D."/>
            <person name="Lowe C.B."/>
            <person name="Holloway A.K."/>
            <person name="Clamp M."/>
            <person name="Gnerre S."/>
            <person name="Alfoldi J."/>
            <person name="Beal K."/>
            <person name="Chang J."/>
            <person name="Clawson H."/>
            <person name="Cuff J."/>
            <person name="Di Palma F."/>
            <person name="Fitzgerald S."/>
            <person name="Flicek P."/>
            <person name="Guttman M."/>
            <person name="Hubisz M.J."/>
            <person name="Jaffe D.B."/>
            <person name="Jungreis I."/>
            <person name="Kent W.J."/>
            <person name="Kostka D."/>
            <person name="Lara M."/>
            <person name="Martins A.L."/>
            <person name="Massingham T."/>
            <person name="Moltke I."/>
            <person name="Raney B.J."/>
            <person name="Rasmussen M.D."/>
            <person name="Robinson J."/>
            <person name="Stark A."/>
            <person name="Vilella A.J."/>
            <person name="Wen J."/>
            <person name="Xie X."/>
            <person name="Zody M.C."/>
            <person name="Baldwin J."/>
            <person name="Bloom T."/>
            <person name="Chin C.W."/>
            <person name="Heiman D."/>
            <person name="Nicol R."/>
            <person name="Nusbaum C."/>
            <person name="Young S."/>
            <person name="Wilkinson J."/>
            <person name="Worley K.C."/>
            <person name="Kovar C.L."/>
            <person name="Muzny D.M."/>
            <person name="Gibbs R.A."/>
            <person name="Cree A."/>
            <person name="Dihn H.H."/>
            <person name="Fowler G."/>
            <person name="Jhangiani S."/>
            <person name="Joshi V."/>
            <person name="Lee S."/>
            <person name="Lewis L.R."/>
            <person name="Nazareth L.V."/>
            <person name="Okwuonu G."/>
            <person name="Santibanez J."/>
            <person name="Warren W.C."/>
            <person name="Mardis E.R."/>
            <person name="Weinstock G.M."/>
            <person name="Wilson R.K."/>
            <person name="Delehaunty K."/>
            <person name="Dooling D."/>
            <person name="Fronik C."/>
            <person name="Fulton L."/>
            <person name="Fulton B."/>
            <person name="Graves T."/>
            <person name="Minx P."/>
            <person name="Sodergren E."/>
            <person name="Birney E."/>
            <person name="Margulies E.H."/>
            <person name="Herrero J."/>
            <person name="Green E.D."/>
            <person name="Haussler D."/>
            <person name="Siepel A."/>
            <person name="Goldman N."/>
            <person name="Pollard K.S."/>
            <person name="Pedersen J.S."/>
            <person name="Lander E.S."/>
            <person name="Kellis M."/>
        </authorList>
    </citation>
    <scope>NUCLEOTIDE SEQUENCE [LARGE SCALE GENOMIC DNA]</scope>
    <source>
        <strain evidence="25">2N</strain>
    </source>
</reference>
<keyword evidence="6 17" id="KW-0479">Metal-binding</keyword>
<dbReference type="EMBL" id="AAKN02024396">
    <property type="status" value="NOT_ANNOTATED_CDS"/>
    <property type="molecule type" value="Genomic_DNA"/>
</dbReference>
<keyword evidence="4" id="KW-0272">Extracellular matrix</keyword>
<dbReference type="eggNOG" id="KOG1565">
    <property type="taxonomic scope" value="Eukaryota"/>
</dbReference>
<name>H0V812_CAVPO</name>
<dbReference type="Pfam" id="PF00413">
    <property type="entry name" value="Peptidase_M10"/>
    <property type="match status" value="1"/>
</dbReference>
<dbReference type="InterPro" id="IPR021190">
    <property type="entry name" value="Pept_M10A"/>
</dbReference>
<dbReference type="Ensembl" id="ENSCPOT00000006614.3">
    <property type="protein sequence ID" value="ENSCPOP00000005895.3"/>
    <property type="gene ID" value="ENSCPOG00000006548.4"/>
</dbReference>
<evidence type="ECO:0000256" key="18">
    <source>
        <dbReference type="PIRSR" id="PIRSR621190-2"/>
    </source>
</evidence>